<name>A0ABQ4ML58_9BACL</name>
<accession>A0ABQ4ML58</accession>
<evidence type="ECO:0000313" key="1">
    <source>
        <dbReference type="EMBL" id="GIP56722.1"/>
    </source>
</evidence>
<proteinExistence type="predicted"/>
<dbReference type="EMBL" id="BOSM01000001">
    <property type="protein sequence ID" value="GIP56722.1"/>
    <property type="molecule type" value="Genomic_DNA"/>
</dbReference>
<dbReference type="Proteomes" id="UP000681290">
    <property type="component" value="Unassembled WGS sequence"/>
</dbReference>
<sequence length="192" mass="22470">MILVVFIFSLVIFGYKEYQKNIKYEKYLSQELFNSYSELIGNIFTTKEVLTSLLTSQADFNTKTVLADLLQRTSMLTQELDYYISTFKTKDDEELKNKSSLVTSNFAYFFQQNDANTPSDEDIDKMISLNEMIETWIDVIINEYPGITNENKYEILYEENKGGDIFIRNHKWKSIITGLDRVSRNYEGVSQN</sequence>
<dbReference type="RefSeq" id="WP_213588761.1">
    <property type="nucleotide sequence ID" value="NZ_BOSM01000001.1"/>
</dbReference>
<organism evidence="1 2">
    <name type="scientific">Paenibacillus woosongensis</name>
    <dbReference type="NCBI Taxonomy" id="307580"/>
    <lineage>
        <taxon>Bacteria</taxon>
        <taxon>Bacillati</taxon>
        <taxon>Bacillota</taxon>
        <taxon>Bacilli</taxon>
        <taxon>Bacillales</taxon>
        <taxon>Paenibacillaceae</taxon>
        <taxon>Paenibacillus</taxon>
    </lineage>
</organism>
<evidence type="ECO:0000313" key="2">
    <source>
        <dbReference type="Proteomes" id="UP000681290"/>
    </source>
</evidence>
<protein>
    <submittedName>
        <fullName evidence="1">Uncharacterized protein</fullName>
    </submittedName>
</protein>
<gene>
    <name evidence="1" type="ORF">J15TS10_05360</name>
</gene>
<reference evidence="1 2" key="1">
    <citation type="submission" date="2021-03" db="EMBL/GenBank/DDBJ databases">
        <title>Antimicrobial resistance genes in bacteria isolated from Japanese honey, and their potential for conferring macrolide and lincosamide resistance in the American foulbrood pathogen Paenibacillus larvae.</title>
        <authorList>
            <person name="Okamoto M."/>
            <person name="Kumagai M."/>
            <person name="Kanamori H."/>
            <person name="Takamatsu D."/>
        </authorList>
    </citation>
    <scope>NUCLEOTIDE SEQUENCE [LARGE SCALE GENOMIC DNA]</scope>
    <source>
        <strain evidence="1 2">J15TS10</strain>
    </source>
</reference>
<keyword evidence="2" id="KW-1185">Reference proteome</keyword>
<comment type="caution">
    <text evidence="1">The sequence shown here is derived from an EMBL/GenBank/DDBJ whole genome shotgun (WGS) entry which is preliminary data.</text>
</comment>